<dbReference type="Pfam" id="PF00866">
    <property type="entry name" value="Ring_hydroxyl_B"/>
    <property type="match status" value="1"/>
</dbReference>
<dbReference type="Gene3D" id="3.10.450.50">
    <property type="match status" value="1"/>
</dbReference>
<dbReference type="PANTHER" id="PTHR41534">
    <property type="entry name" value="BLR3401 PROTEIN"/>
    <property type="match status" value="1"/>
</dbReference>
<dbReference type="GO" id="GO:0019380">
    <property type="term" value="P:3-phenylpropionate catabolic process"/>
    <property type="evidence" value="ECO:0007669"/>
    <property type="project" value="TreeGrafter"/>
</dbReference>
<reference evidence="3" key="1">
    <citation type="submission" date="2020-08" db="EMBL/GenBank/DDBJ databases">
        <title>Ramlibacter sp. GTP1 16S ribosomal RNA gene genome sequencing and assembly.</title>
        <authorList>
            <person name="Kang M."/>
        </authorList>
    </citation>
    <scope>NUCLEOTIDE SEQUENCE</scope>
    <source>
        <strain evidence="3">GTP1</strain>
    </source>
</reference>
<gene>
    <name evidence="3" type="ORF">H8R02_01080</name>
</gene>
<evidence type="ECO:0000256" key="1">
    <source>
        <dbReference type="ARBA" id="ARBA00009570"/>
    </source>
</evidence>
<evidence type="ECO:0008006" key="5">
    <source>
        <dbReference type="Google" id="ProtNLM"/>
    </source>
</evidence>
<comment type="similarity">
    <text evidence="1">Belongs to the bacterial ring-hydroxylating dioxygenase beta subunit family.</text>
</comment>
<dbReference type="InterPro" id="IPR000391">
    <property type="entry name" value="Rng_hydr_dOase-bsu"/>
</dbReference>
<dbReference type="Proteomes" id="UP000596827">
    <property type="component" value="Unassembled WGS sequence"/>
</dbReference>
<dbReference type="GO" id="GO:0016491">
    <property type="term" value="F:oxidoreductase activity"/>
    <property type="evidence" value="ECO:0007669"/>
    <property type="project" value="UniProtKB-KW"/>
</dbReference>
<dbReference type="AlphaFoldDB" id="A0A923S3E1"/>
<dbReference type="EMBL" id="JACORU010000001">
    <property type="protein sequence ID" value="MBC5763027.1"/>
    <property type="molecule type" value="Genomic_DNA"/>
</dbReference>
<evidence type="ECO:0000256" key="2">
    <source>
        <dbReference type="ARBA" id="ARBA00023002"/>
    </source>
</evidence>
<dbReference type="InterPro" id="IPR032710">
    <property type="entry name" value="NTF2-like_dom_sf"/>
</dbReference>
<accession>A0A923S3E1</accession>
<protein>
    <recommendedName>
        <fullName evidence="5">Ring-hydroxylating dioxygenase subunit beta</fullName>
    </recommendedName>
</protein>
<evidence type="ECO:0000313" key="3">
    <source>
        <dbReference type="EMBL" id="MBC5763027.1"/>
    </source>
</evidence>
<proteinExistence type="inferred from homology"/>
<comment type="caution">
    <text evidence="3">The sequence shown here is derived from an EMBL/GenBank/DDBJ whole genome shotgun (WGS) entry which is preliminary data.</text>
</comment>
<dbReference type="SUPFAM" id="SSF54427">
    <property type="entry name" value="NTF2-like"/>
    <property type="match status" value="1"/>
</dbReference>
<keyword evidence="4" id="KW-1185">Reference proteome</keyword>
<sequence>MMAPTIEERVEVEQFLFEEARLADEARYFEWESLVDDDMLYWVPLGDGSENPASQISITRDNRQRLANRIKQLATGKRPAQSPASPMRRVLSNIQIRKAAVDEFEAGCNFVLYELRVQSTGQLLVWPGRAEYRIRRKGSGLLMFFKKVTLVNASEPLPSLAFII</sequence>
<evidence type="ECO:0000313" key="4">
    <source>
        <dbReference type="Proteomes" id="UP000596827"/>
    </source>
</evidence>
<name>A0A923S3E1_9BURK</name>
<dbReference type="PANTHER" id="PTHR41534:SF2">
    <property type="entry name" value="3-PHENYLPROPIONATE_CINNAMIC ACID DIOXYGENASE SUBUNIT BETA"/>
    <property type="match status" value="1"/>
</dbReference>
<keyword evidence="2" id="KW-0560">Oxidoreductase</keyword>
<organism evidence="3 4">
    <name type="scientific">Ramlibacter albus</name>
    <dbReference type="NCBI Taxonomy" id="2079448"/>
    <lineage>
        <taxon>Bacteria</taxon>
        <taxon>Pseudomonadati</taxon>
        <taxon>Pseudomonadota</taxon>
        <taxon>Betaproteobacteria</taxon>
        <taxon>Burkholderiales</taxon>
        <taxon>Comamonadaceae</taxon>
        <taxon>Ramlibacter</taxon>
    </lineage>
</organism>